<reference evidence="7 8" key="1">
    <citation type="journal article" date="2013" name="PLoS ONE">
        <title>Assembly-driven community genomics of a hypersaline microbial ecosystem.</title>
        <authorList>
            <person name="Podell S."/>
            <person name="Ugalde J.A."/>
            <person name="Narasingarao P."/>
            <person name="Banfield J.F."/>
            <person name="Heidelberg K.B."/>
            <person name="Allen E.E."/>
        </authorList>
    </citation>
    <scope>NUCLEOTIDE SEQUENCE [LARGE SCALE GENOMIC DNA]</scope>
    <source>
        <strain evidence="8">J07HQW1</strain>
    </source>
</reference>
<dbReference type="Pfam" id="PF01983">
    <property type="entry name" value="CofC"/>
    <property type="match status" value="2"/>
</dbReference>
<dbReference type="Gene3D" id="6.10.140.50">
    <property type="match status" value="1"/>
</dbReference>
<comment type="similarity">
    <text evidence="5">Belongs to the CofC family.</text>
</comment>
<accession>U1PI19</accession>
<gene>
    <name evidence="5" type="primary">cofC</name>
    <name evidence="7" type="ORF">J07HQW1_03348</name>
</gene>
<comment type="subunit">
    <text evidence="5">Homodimer.</text>
</comment>
<comment type="pathway">
    <text evidence="5">Cofactor biosynthesis; coenzyme F420 biosynthesis.</text>
</comment>
<comment type="function">
    <text evidence="5">Guanylyltransferase that catalyzes the activation of (2S)-2-phospholactate (2-PL) as (2S)-lactyl-2-diphospho-5'-guanosine, via the condensation of 2-PL with GTP. It is involved in the biosynthesis of coenzyme F420, a hydride carrier cofactor.</text>
</comment>
<organism evidence="7 8">
    <name type="scientific">Haloquadratum walsbyi J07HQW1</name>
    <dbReference type="NCBI Taxonomy" id="1238424"/>
    <lineage>
        <taxon>Archaea</taxon>
        <taxon>Methanobacteriati</taxon>
        <taxon>Methanobacteriota</taxon>
        <taxon>Stenosarchaea group</taxon>
        <taxon>Halobacteria</taxon>
        <taxon>Halobacteriales</taxon>
        <taxon>Haloferacaceae</taxon>
        <taxon>Haloquadratum</taxon>
    </lineage>
</organism>
<dbReference type="GO" id="GO:0043814">
    <property type="term" value="F:phospholactate guanylyltransferase activity"/>
    <property type="evidence" value="ECO:0007669"/>
    <property type="project" value="UniProtKB-EC"/>
</dbReference>
<dbReference type="Proteomes" id="UP000030649">
    <property type="component" value="Unassembled WGS sequence"/>
</dbReference>
<feature type="compositionally biased region" description="Polar residues" evidence="6">
    <location>
        <begin position="72"/>
        <end position="88"/>
    </location>
</feature>
<evidence type="ECO:0000256" key="1">
    <source>
        <dbReference type="ARBA" id="ARBA00022679"/>
    </source>
</evidence>
<dbReference type="SUPFAM" id="SSF53448">
    <property type="entry name" value="Nucleotide-diphospho-sugar transferases"/>
    <property type="match status" value="1"/>
</dbReference>
<dbReference type="HAMAP" id="MF_02114">
    <property type="entry name" value="CofC"/>
    <property type="match status" value="1"/>
</dbReference>
<evidence type="ECO:0000313" key="8">
    <source>
        <dbReference type="Proteomes" id="UP000030649"/>
    </source>
</evidence>
<evidence type="ECO:0000256" key="4">
    <source>
        <dbReference type="ARBA" id="ARBA00023134"/>
    </source>
</evidence>
<feature type="region of interest" description="Disordered" evidence="6">
    <location>
        <begin position="62"/>
        <end position="113"/>
    </location>
</feature>
<keyword evidence="3 5" id="KW-0547">Nucleotide-binding</keyword>
<dbReference type="PANTHER" id="PTHR40392">
    <property type="entry name" value="2-PHOSPHO-L-LACTATE GUANYLYLTRANSFERASE"/>
    <property type="match status" value="1"/>
</dbReference>
<sequence length="324" mass="35103">MHVIVPYTDISPKTRLDPILTASERTAFAQAMLHDVISTLQSNGHTIELLVPTETLVQAREQRDGDGDDLTQTETTAVNTEAVSTSTSTHKDTTERDTASGRRVSHPSADAASVARETVMTILGDSNDLKQKVITQSEHIDTTNNDHNHNQQIDTVQSHIQPSQITVTADDRALTPAINRCLDRLSNTEAPFSELAVVMADLALITPAAIERLFAREGDIVLAPGRGGGTNAIVVRHPAFTVDYHGTSYRDHYQTATDASLSVGVVDSMRLGTDIDEPADLPEVLFHNNRISSAWLQSVGIELSLNNDTGRVGVTRKGSCAYDD</sequence>
<dbReference type="InterPro" id="IPR002835">
    <property type="entry name" value="CofC"/>
</dbReference>
<dbReference type="HOGENOM" id="CLU_076569_2_0_2"/>
<dbReference type="PANTHER" id="PTHR40392:SF1">
    <property type="entry name" value="2-PHOSPHO-L-LACTATE GUANYLYLTRANSFERASE"/>
    <property type="match status" value="1"/>
</dbReference>
<evidence type="ECO:0000313" key="7">
    <source>
        <dbReference type="EMBL" id="ERG93287.1"/>
    </source>
</evidence>
<name>U1PI19_9EURY</name>
<dbReference type="InterPro" id="IPR029044">
    <property type="entry name" value="Nucleotide-diphossugar_trans"/>
</dbReference>
<dbReference type="GO" id="GO:0052645">
    <property type="term" value="P:F420-0 metabolic process"/>
    <property type="evidence" value="ECO:0007669"/>
    <property type="project" value="UniProtKB-UniRule"/>
</dbReference>
<keyword evidence="2 5" id="KW-0548">Nucleotidyltransferase</keyword>
<dbReference type="STRING" id="1238424.J07HQW1_03348"/>
<keyword evidence="4 5" id="KW-0342">GTP-binding</keyword>
<dbReference type="EC" id="2.7.7.68" evidence="5"/>
<evidence type="ECO:0000256" key="3">
    <source>
        <dbReference type="ARBA" id="ARBA00022741"/>
    </source>
</evidence>
<keyword evidence="1 5" id="KW-0808">Transferase</keyword>
<dbReference type="NCBIfam" id="TIGR03552">
    <property type="entry name" value="F420_cofC"/>
    <property type="match status" value="1"/>
</dbReference>
<evidence type="ECO:0000256" key="5">
    <source>
        <dbReference type="HAMAP-Rule" id="MF_02114"/>
    </source>
</evidence>
<dbReference type="GO" id="GO:0005525">
    <property type="term" value="F:GTP binding"/>
    <property type="evidence" value="ECO:0007669"/>
    <property type="project" value="UniProtKB-KW"/>
</dbReference>
<evidence type="ECO:0000256" key="6">
    <source>
        <dbReference type="SAM" id="MobiDB-lite"/>
    </source>
</evidence>
<dbReference type="EMBL" id="KE356560">
    <property type="protein sequence ID" value="ERG93287.1"/>
    <property type="molecule type" value="Genomic_DNA"/>
</dbReference>
<dbReference type="UniPathway" id="UPA00071"/>
<proteinExistence type="inferred from homology"/>
<feature type="compositionally biased region" description="Basic and acidic residues" evidence="6">
    <location>
        <begin position="89"/>
        <end position="100"/>
    </location>
</feature>
<dbReference type="Gene3D" id="3.90.550.10">
    <property type="entry name" value="Spore Coat Polysaccharide Biosynthesis Protein SpsA, Chain A"/>
    <property type="match status" value="1"/>
</dbReference>
<protein>
    <recommendedName>
        <fullName evidence="5">2-phospho-L-lactate guanylyltransferase</fullName>
        <shortName evidence="5">LP guanylyltransferase</shortName>
        <ecNumber evidence="5">2.7.7.68</ecNumber>
    </recommendedName>
</protein>
<dbReference type="AlphaFoldDB" id="U1PI19"/>
<evidence type="ECO:0000256" key="2">
    <source>
        <dbReference type="ARBA" id="ARBA00022695"/>
    </source>
</evidence>
<comment type="catalytic activity">
    <reaction evidence="5">
        <text>(2S)-2-phospholactate + GTP + H(+) = (2S)-lactyl-2-diphospho-5'-guanosine + diphosphate</text>
        <dbReference type="Rhea" id="RHEA:63424"/>
        <dbReference type="ChEBI" id="CHEBI:15378"/>
        <dbReference type="ChEBI" id="CHEBI:33019"/>
        <dbReference type="ChEBI" id="CHEBI:37565"/>
        <dbReference type="ChEBI" id="CHEBI:59435"/>
        <dbReference type="ChEBI" id="CHEBI:59906"/>
        <dbReference type="EC" id="2.7.7.68"/>
    </reaction>
</comment>